<dbReference type="Proteomes" id="UP000070133">
    <property type="component" value="Unassembled WGS sequence"/>
</dbReference>
<name>A0A139GV70_9PEZI</name>
<reference evidence="3 4" key="1">
    <citation type="submission" date="2015-07" db="EMBL/GenBank/DDBJ databases">
        <title>Comparative genomics of the Sigatoka disease complex on banana suggests a link between parallel evolutionary changes in Pseudocercospora fijiensis and Pseudocercospora eumusae and increased virulence on the banana host.</title>
        <authorList>
            <person name="Chang T.-C."/>
            <person name="Salvucci A."/>
            <person name="Crous P.W."/>
            <person name="Stergiopoulos I."/>
        </authorList>
    </citation>
    <scope>NUCLEOTIDE SEQUENCE [LARGE SCALE GENOMIC DNA]</scope>
    <source>
        <strain evidence="3 4">CBS 114824</strain>
    </source>
</reference>
<dbReference type="Gene3D" id="2.40.160.210">
    <property type="entry name" value="Acyl-CoA thioesterase, double hotdog domain"/>
    <property type="match status" value="1"/>
</dbReference>
<evidence type="ECO:0000313" key="4">
    <source>
        <dbReference type="Proteomes" id="UP000070133"/>
    </source>
</evidence>
<dbReference type="InterPro" id="IPR029069">
    <property type="entry name" value="HotDog_dom_sf"/>
</dbReference>
<dbReference type="InterPro" id="IPR049450">
    <property type="entry name" value="ACOT8-like_C"/>
</dbReference>
<dbReference type="STRING" id="321146.A0A139GV70"/>
<evidence type="ECO:0000313" key="3">
    <source>
        <dbReference type="EMBL" id="KXS94071.1"/>
    </source>
</evidence>
<dbReference type="Pfam" id="PF20789">
    <property type="entry name" value="4HBT_3C"/>
    <property type="match status" value="1"/>
</dbReference>
<feature type="domain" description="Acyl-CoA thioesterase-like C-terminal" evidence="2">
    <location>
        <begin position="21"/>
        <end position="79"/>
    </location>
</feature>
<keyword evidence="4" id="KW-1185">Reference proteome</keyword>
<dbReference type="OrthoDB" id="2532955at2759"/>
<accession>A0A139GV70</accession>
<evidence type="ECO:0000259" key="2">
    <source>
        <dbReference type="Pfam" id="PF20789"/>
    </source>
</evidence>
<organism evidence="3 4">
    <name type="scientific">Pseudocercospora eumusae</name>
    <dbReference type="NCBI Taxonomy" id="321146"/>
    <lineage>
        <taxon>Eukaryota</taxon>
        <taxon>Fungi</taxon>
        <taxon>Dikarya</taxon>
        <taxon>Ascomycota</taxon>
        <taxon>Pezizomycotina</taxon>
        <taxon>Dothideomycetes</taxon>
        <taxon>Dothideomycetidae</taxon>
        <taxon>Mycosphaerellales</taxon>
        <taxon>Mycosphaerellaceae</taxon>
        <taxon>Pseudocercospora</taxon>
    </lineage>
</organism>
<dbReference type="InterPro" id="IPR052389">
    <property type="entry name" value="Sec_Metab_Biosynth-Assoc"/>
</dbReference>
<gene>
    <name evidence="3" type="ORF">AC578_5325</name>
</gene>
<proteinExistence type="predicted"/>
<dbReference type="AlphaFoldDB" id="A0A139GV70"/>
<dbReference type="EMBL" id="LFZN01000330">
    <property type="protein sequence ID" value="KXS94071.1"/>
    <property type="molecule type" value="Genomic_DNA"/>
</dbReference>
<comment type="caution">
    <text evidence="3">The sequence shown here is derived from an EMBL/GenBank/DDBJ whole genome shotgun (WGS) entry which is preliminary data.</text>
</comment>
<dbReference type="PANTHER" id="PTHR38110:SF1">
    <property type="entry name" value="THIOESTERASE DOMAIN-CONTAINING PROTEIN"/>
    <property type="match status" value="1"/>
</dbReference>
<feature type="region of interest" description="Disordered" evidence="1">
    <location>
        <begin position="1"/>
        <end position="35"/>
    </location>
</feature>
<dbReference type="InterPro" id="IPR042171">
    <property type="entry name" value="Acyl-CoA_hotdog"/>
</dbReference>
<evidence type="ECO:0000256" key="1">
    <source>
        <dbReference type="SAM" id="MobiDB-lite"/>
    </source>
</evidence>
<sequence>MPEAVARNGKEEKSSYDHPPWDTGRTYPTASMTIEDKRQLPAKGEKWLYVRQNTKECAEGRFDVDATVWDVEGKLIAISQSF</sequence>
<feature type="compositionally biased region" description="Basic and acidic residues" evidence="1">
    <location>
        <begin position="8"/>
        <end position="20"/>
    </location>
</feature>
<dbReference type="SUPFAM" id="SSF54637">
    <property type="entry name" value="Thioesterase/thiol ester dehydrase-isomerase"/>
    <property type="match status" value="1"/>
</dbReference>
<protein>
    <recommendedName>
        <fullName evidence="2">Acyl-CoA thioesterase-like C-terminal domain-containing protein</fullName>
    </recommendedName>
</protein>
<dbReference type="PANTHER" id="PTHR38110">
    <property type="entry name" value="CHROMOSOME 23, WHOLE GENOME SHOTGUN SEQUENCE"/>
    <property type="match status" value="1"/>
</dbReference>